<evidence type="ECO:0000259" key="4">
    <source>
        <dbReference type="PROSITE" id="PS50887"/>
    </source>
</evidence>
<dbReference type="InterPro" id="IPR052155">
    <property type="entry name" value="Biofilm_reg_signaling"/>
</dbReference>
<gene>
    <name evidence="5" type="ORF">EXE58_06910</name>
</gene>
<dbReference type="SUPFAM" id="SSF141868">
    <property type="entry name" value="EAL domain-like"/>
    <property type="match status" value="1"/>
</dbReference>
<feature type="domain" description="EAL" evidence="3">
    <location>
        <begin position="496"/>
        <end position="749"/>
    </location>
</feature>
<proteinExistence type="predicted"/>
<dbReference type="SMART" id="SM00091">
    <property type="entry name" value="PAS"/>
    <property type="match status" value="1"/>
</dbReference>
<dbReference type="CDD" id="cd01949">
    <property type="entry name" value="GGDEF"/>
    <property type="match status" value="1"/>
</dbReference>
<dbReference type="SUPFAM" id="SSF55785">
    <property type="entry name" value="PYP-like sensor domain (PAS domain)"/>
    <property type="match status" value="1"/>
</dbReference>
<keyword evidence="1" id="KW-0472">Membrane</keyword>
<keyword evidence="1" id="KW-0812">Transmembrane</keyword>
<dbReference type="InterPro" id="IPR001633">
    <property type="entry name" value="EAL_dom"/>
</dbReference>
<dbReference type="FunFam" id="3.30.70.270:FF:000001">
    <property type="entry name" value="Diguanylate cyclase domain protein"/>
    <property type="match status" value="1"/>
</dbReference>
<dbReference type="AlphaFoldDB" id="A0A4P7IGL5"/>
<dbReference type="Gene3D" id="3.30.450.20">
    <property type="entry name" value="PAS domain"/>
    <property type="match status" value="1"/>
</dbReference>
<dbReference type="InterPro" id="IPR000160">
    <property type="entry name" value="GGDEF_dom"/>
</dbReference>
<sequence>MLASSYARCTMSFVERALAAGDGFNRTRPSLRLMRPFGVVLGIGLLVVLVPPHPTSTLMLLVTTLVYELVLLAYIFSARSEERTWLAPTAVLLTFVYIALLRDASGGAESPVLPLLIGPVLWLAITGRRQEMYASVALVGVVIMAPVLLIGGEKYPWDSWRLAAVYVPIAHVLGRVVQRIVMRLERESRTARSATERSARLFIDAPYGVAVLDQDGRIVLANRALGAMVGLRGRDMVGRFLTEFSAASDECVEQNVSRVLETDQTAVATDCVLRNSSGQDVHVSLSSRMLRHADVTEPDILLVNIVDVSESRRYQDRLAHLVDHDVLTGLGNRRLFDDELQRHLERCRRYGPSGSVVLLDLDNFKQVNDTLGHNAGDQLLVVIAGVLRRAVRSTDVVARLGGDEFGIIVTDGDEGAAERVAQDIVDQVSEHAATLDGVSRRVTASVGAVTFKAASEQAVDILALADMTMYDAKEAGRNQIAMLREGEMRPPRLSARLQWQDRIEEALENDRFELHLQPILDVTNGHIDSAEALLRLRGDDGELVPPGRFVYIAERSGLMPRVDAWVIERSIAMLADLRTIRPDFCLEVNISGHSIGDAQVEQTIRDSLVRHDVDPRALILEITETAAVADVALAREFAQRLARVGCRFALDDFGAGFGSFYYLKHLLFDYVKIDGEFVANSHVSRVDRTILRSIVGIARDLGKETVAEFVSSPEVLEVVRAEGVDYAQGYLIGKPIPVDEFVAEFLQPEASSSFVR</sequence>
<dbReference type="Gene3D" id="3.20.20.450">
    <property type="entry name" value="EAL domain"/>
    <property type="match status" value="1"/>
</dbReference>
<dbReference type="CDD" id="cd01948">
    <property type="entry name" value="EAL"/>
    <property type="match status" value="1"/>
</dbReference>
<dbReference type="EMBL" id="CP038436">
    <property type="protein sequence ID" value="QBX55207.1"/>
    <property type="molecule type" value="Genomic_DNA"/>
</dbReference>
<dbReference type="InterPro" id="IPR043128">
    <property type="entry name" value="Rev_trsase/Diguanyl_cyclase"/>
</dbReference>
<dbReference type="SMART" id="SM00267">
    <property type="entry name" value="GGDEF"/>
    <property type="match status" value="1"/>
</dbReference>
<feature type="domain" description="GGDEF" evidence="4">
    <location>
        <begin position="352"/>
        <end position="485"/>
    </location>
</feature>
<accession>A0A4P7IGL5</accession>
<dbReference type="InterPro" id="IPR035965">
    <property type="entry name" value="PAS-like_dom_sf"/>
</dbReference>
<feature type="transmembrane region" description="Helical" evidence="1">
    <location>
        <begin position="57"/>
        <end position="77"/>
    </location>
</feature>
<evidence type="ECO:0000313" key="6">
    <source>
        <dbReference type="Proteomes" id="UP000294853"/>
    </source>
</evidence>
<dbReference type="Gene3D" id="3.30.70.270">
    <property type="match status" value="1"/>
</dbReference>
<dbReference type="PANTHER" id="PTHR44757:SF2">
    <property type="entry name" value="BIOFILM ARCHITECTURE MAINTENANCE PROTEIN MBAA"/>
    <property type="match status" value="1"/>
</dbReference>
<keyword evidence="1" id="KW-1133">Transmembrane helix</keyword>
<dbReference type="PROSITE" id="PS50112">
    <property type="entry name" value="PAS"/>
    <property type="match status" value="1"/>
</dbReference>
<dbReference type="OrthoDB" id="23692at2"/>
<dbReference type="Pfam" id="PF08448">
    <property type="entry name" value="PAS_4"/>
    <property type="match status" value="1"/>
</dbReference>
<dbReference type="NCBIfam" id="TIGR00254">
    <property type="entry name" value="GGDEF"/>
    <property type="match status" value="1"/>
</dbReference>
<dbReference type="PANTHER" id="PTHR44757">
    <property type="entry name" value="DIGUANYLATE CYCLASE DGCP"/>
    <property type="match status" value="1"/>
</dbReference>
<feature type="transmembrane region" description="Helical" evidence="1">
    <location>
        <begin position="33"/>
        <end position="51"/>
    </location>
</feature>
<dbReference type="KEGG" id="nsn:EXE58_06910"/>
<evidence type="ECO:0000313" key="5">
    <source>
        <dbReference type="EMBL" id="QBX55207.1"/>
    </source>
</evidence>
<name>A0A4P7IGL5_9ACTN</name>
<evidence type="ECO:0000259" key="3">
    <source>
        <dbReference type="PROSITE" id="PS50883"/>
    </source>
</evidence>
<dbReference type="InterPro" id="IPR029787">
    <property type="entry name" value="Nucleotide_cyclase"/>
</dbReference>
<evidence type="ECO:0000256" key="1">
    <source>
        <dbReference type="SAM" id="Phobius"/>
    </source>
</evidence>
<dbReference type="NCBIfam" id="TIGR00229">
    <property type="entry name" value="sensory_box"/>
    <property type="match status" value="1"/>
</dbReference>
<dbReference type="SMART" id="SM00052">
    <property type="entry name" value="EAL"/>
    <property type="match status" value="1"/>
</dbReference>
<dbReference type="PROSITE" id="PS50887">
    <property type="entry name" value="GGDEF"/>
    <property type="match status" value="1"/>
</dbReference>
<dbReference type="Proteomes" id="UP000294853">
    <property type="component" value="Chromosome"/>
</dbReference>
<dbReference type="Pfam" id="PF00563">
    <property type="entry name" value="EAL"/>
    <property type="match status" value="1"/>
</dbReference>
<keyword evidence="6" id="KW-1185">Reference proteome</keyword>
<dbReference type="InterPro" id="IPR000014">
    <property type="entry name" value="PAS"/>
</dbReference>
<dbReference type="InterPro" id="IPR035919">
    <property type="entry name" value="EAL_sf"/>
</dbReference>
<evidence type="ECO:0000259" key="2">
    <source>
        <dbReference type="PROSITE" id="PS50112"/>
    </source>
</evidence>
<protein>
    <submittedName>
        <fullName evidence="5">EAL domain-containing protein</fullName>
    </submittedName>
</protein>
<reference evidence="5 6" key="1">
    <citation type="submission" date="2019-03" db="EMBL/GenBank/DDBJ databases">
        <title>Three New Species of Nocardioides, Nocardioides euryhalodurans sp. nov., Nocardioides seonyuensis sp. nov. and Nocardioides eburneoflavus sp. nov. Iolated from Soil.</title>
        <authorList>
            <person name="Roh S.G."/>
            <person name="Lee C."/>
            <person name="Kim M.-K."/>
            <person name="Kim S.B."/>
        </authorList>
    </citation>
    <scope>NUCLEOTIDE SEQUENCE [LARGE SCALE GENOMIC DNA]</scope>
    <source>
        <strain evidence="5 6">MMS17-SY207-3</strain>
    </source>
</reference>
<dbReference type="InterPro" id="IPR013656">
    <property type="entry name" value="PAS_4"/>
</dbReference>
<dbReference type="PROSITE" id="PS50883">
    <property type="entry name" value="EAL"/>
    <property type="match status" value="1"/>
</dbReference>
<feature type="transmembrane region" description="Helical" evidence="1">
    <location>
        <begin position="132"/>
        <end position="151"/>
    </location>
</feature>
<feature type="transmembrane region" description="Helical" evidence="1">
    <location>
        <begin position="84"/>
        <end position="101"/>
    </location>
</feature>
<feature type="transmembrane region" description="Helical" evidence="1">
    <location>
        <begin position="107"/>
        <end position="125"/>
    </location>
</feature>
<feature type="domain" description="PAS" evidence="2">
    <location>
        <begin position="195"/>
        <end position="263"/>
    </location>
</feature>
<organism evidence="5 6">
    <name type="scientific">Nocardioides seonyuensis</name>
    <dbReference type="NCBI Taxonomy" id="2518371"/>
    <lineage>
        <taxon>Bacteria</taxon>
        <taxon>Bacillati</taxon>
        <taxon>Actinomycetota</taxon>
        <taxon>Actinomycetes</taxon>
        <taxon>Propionibacteriales</taxon>
        <taxon>Nocardioidaceae</taxon>
        <taxon>Nocardioides</taxon>
    </lineage>
</organism>
<dbReference type="Pfam" id="PF00990">
    <property type="entry name" value="GGDEF"/>
    <property type="match status" value="1"/>
</dbReference>
<dbReference type="CDD" id="cd00130">
    <property type="entry name" value="PAS"/>
    <property type="match status" value="1"/>
</dbReference>
<dbReference type="SUPFAM" id="SSF55073">
    <property type="entry name" value="Nucleotide cyclase"/>
    <property type="match status" value="1"/>
</dbReference>